<dbReference type="AlphaFoldDB" id="A0A0C2K9T9"/>
<evidence type="ECO:0000256" key="1">
    <source>
        <dbReference type="SAM" id="Phobius"/>
    </source>
</evidence>
<dbReference type="OrthoDB" id="9943705at2"/>
<keyword evidence="1" id="KW-0812">Transmembrane</keyword>
<feature type="transmembrane region" description="Helical" evidence="1">
    <location>
        <begin position="36"/>
        <end position="55"/>
    </location>
</feature>
<protein>
    <recommendedName>
        <fullName evidence="4">Transmembrane protein</fullName>
    </recommendedName>
</protein>
<keyword evidence="1" id="KW-0472">Membrane</keyword>
<reference evidence="2 3" key="1">
    <citation type="submission" date="2014-11" db="EMBL/GenBank/DDBJ databases">
        <title>Draft Genome Sequence of Vibrio piscirenalis strains CECT 8603T and CECT 8604, two marine Gammaproteobacterium isolated from cultured gilthead sea bream (Sparus aurata).</title>
        <authorList>
            <person name="Arahal D.R."/>
            <person name="Rodrigo-Torres L."/>
            <person name="Lucena T."/>
            <person name="Pujalte M.J."/>
        </authorList>
    </citation>
    <scope>NUCLEOTIDE SEQUENCE [LARGE SCALE GENOMIC DNA]</scope>
    <source>
        <strain evidence="2 3">DCR 1-4-2</strain>
    </source>
</reference>
<accession>A0A0C2K9T9</accession>
<feature type="transmembrane region" description="Helical" evidence="1">
    <location>
        <begin position="67"/>
        <end position="89"/>
    </location>
</feature>
<keyword evidence="3" id="KW-1185">Reference proteome</keyword>
<comment type="caution">
    <text evidence="2">The sequence shown here is derived from an EMBL/GenBank/DDBJ whole genome shotgun (WGS) entry which is preliminary data.</text>
</comment>
<dbReference type="Proteomes" id="UP000031672">
    <property type="component" value="Unassembled WGS sequence"/>
</dbReference>
<dbReference type="EMBL" id="JTKH01000025">
    <property type="protein sequence ID" value="KII75346.1"/>
    <property type="molecule type" value="Genomic_DNA"/>
</dbReference>
<evidence type="ECO:0000313" key="2">
    <source>
        <dbReference type="EMBL" id="KII75346.1"/>
    </source>
</evidence>
<organism evidence="2 3">
    <name type="scientific">Vibrio renipiscarius</name>
    <dbReference type="NCBI Taxonomy" id="1461322"/>
    <lineage>
        <taxon>Bacteria</taxon>
        <taxon>Pseudomonadati</taxon>
        <taxon>Pseudomonadota</taxon>
        <taxon>Gammaproteobacteria</taxon>
        <taxon>Vibrionales</taxon>
        <taxon>Vibrionaceae</taxon>
        <taxon>Vibrio</taxon>
    </lineage>
</organism>
<evidence type="ECO:0000313" key="3">
    <source>
        <dbReference type="Proteomes" id="UP000031672"/>
    </source>
</evidence>
<keyword evidence="1" id="KW-1133">Transmembrane helix</keyword>
<accession>A0A0C2N6T2</accession>
<sequence>MKTASYVFCSALLFLSVLTIVSLIAARPPVIYTYKSILFTLALSCLIVGLSLLEMRIRTIGVFTLKRVLVSLFPCSLLILFSLPSMAWFEYYVSDFNQTTVVSVEEKKVKYYRNSVICFELSLKNGFIDGDLCSSSQMYADSPTYGRIEIKYKASPFGYLVKD</sequence>
<dbReference type="RefSeq" id="WP_040992943.1">
    <property type="nucleotide sequence ID" value="NZ_JTKH01000025.1"/>
</dbReference>
<evidence type="ECO:0008006" key="4">
    <source>
        <dbReference type="Google" id="ProtNLM"/>
    </source>
</evidence>
<name>A0A0C2K9T9_9VIBR</name>
<gene>
    <name evidence="2" type="ORF">OJ16_18840</name>
</gene>
<proteinExistence type="predicted"/>